<proteinExistence type="predicted"/>
<keyword evidence="2 5" id="KW-0238">DNA-binding</keyword>
<dbReference type="GO" id="GO:0003677">
    <property type="term" value="F:DNA binding"/>
    <property type="evidence" value="ECO:0007669"/>
    <property type="project" value="UniProtKB-KW"/>
</dbReference>
<accession>A0A1G8XUE6</accession>
<dbReference type="InterPro" id="IPR055166">
    <property type="entry name" value="Transc_reg_Sar_Rot_HTH"/>
</dbReference>
<dbReference type="Proteomes" id="UP000198718">
    <property type="component" value="Unassembled WGS sequence"/>
</dbReference>
<dbReference type="Gene3D" id="1.10.10.10">
    <property type="entry name" value="Winged helix-like DNA-binding domain superfamily/Winged helix DNA-binding domain"/>
    <property type="match status" value="1"/>
</dbReference>
<sequence>MRNYYQQIHEYLLKLIKNILSYDKKGLQVKGIDLSLLELLIIKELGGEKEKKMFEVIDALGIDRNSFVTLINKLQQQQYIIKTKSEEDKRVHLLSLSSKGEELLEEIEDKEKELLYSLLNDFSFNEEKAVLKFLVKLDMLKKDKHKEKENDI</sequence>
<organism evidence="5 6">
    <name type="scientific">Natronincola ferrireducens</name>
    <dbReference type="NCBI Taxonomy" id="393762"/>
    <lineage>
        <taxon>Bacteria</taxon>
        <taxon>Bacillati</taxon>
        <taxon>Bacillota</taxon>
        <taxon>Clostridia</taxon>
        <taxon>Peptostreptococcales</taxon>
        <taxon>Natronincolaceae</taxon>
        <taxon>Natronincola</taxon>
    </lineage>
</organism>
<evidence type="ECO:0000313" key="5">
    <source>
        <dbReference type="EMBL" id="SDJ94171.1"/>
    </source>
</evidence>
<dbReference type="STRING" id="393762.SAMN05660472_00332"/>
<gene>
    <name evidence="5" type="ORF">SAMN05660472_00332</name>
</gene>
<keyword evidence="3" id="KW-0804">Transcription</keyword>
<protein>
    <submittedName>
        <fullName evidence="5">DNA-binding transcriptional regulator, MarR family</fullName>
    </submittedName>
</protein>
<dbReference type="EMBL" id="FNFP01000001">
    <property type="protein sequence ID" value="SDJ94171.1"/>
    <property type="molecule type" value="Genomic_DNA"/>
</dbReference>
<dbReference type="SMART" id="SM00347">
    <property type="entry name" value="HTH_MARR"/>
    <property type="match status" value="1"/>
</dbReference>
<evidence type="ECO:0000256" key="2">
    <source>
        <dbReference type="ARBA" id="ARBA00023125"/>
    </source>
</evidence>
<dbReference type="PROSITE" id="PS50995">
    <property type="entry name" value="HTH_MARR_2"/>
    <property type="match status" value="1"/>
</dbReference>
<keyword evidence="6" id="KW-1185">Reference proteome</keyword>
<dbReference type="SUPFAM" id="SSF46785">
    <property type="entry name" value="Winged helix' DNA-binding domain"/>
    <property type="match status" value="1"/>
</dbReference>
<dbReference type="OrthoDB" id="1953397at2"/>
<evidence type="ECO:0000313" key="6">
    <source>
        <dbReference type="Proteomes" id="UP000198718"/>
    </source>
</evidence>
<dbReference type="InterPro" id="IPR039422">
    <property type="entry name" value="MarR/SlyA-like"/>
</dbReference>
<dbReference type="GO" id="GO:0006950">
    <property type="term" value="P:response to stress"/>
    <property type="evidence" value="ECO:0007669"/>
    <property type="project" value="TreeGrafter"/>
</dbReference>
<feature type="domain" description="HTH marR-type" evidence="4">
    <location>
        <begin position="1"/>
        <end position="139"/>
    </location>
</feature>
<dbReference type="GO" id="GO:0003700">
    <property type="term" value="F:DNA-binding transcription factor activity"/>
    <property type="evidence" value="ECO:0007669"/>
    <property type="project" value="InterPro"/>
</dbReference>
<dbReference type="Pfam" id="PF22381">
    <property type="entry name" value="Staph_reg_Sar_Rot"/>
    <property type="match status" value="1"/>
</dbReference>
<dbReference type="InterPro" id="IPR036388">
    <property type="entry name" value="WH-like_DNA-bd_sf"/>
</dbReference>
<evidence type="ECO:0000256" key="1">
    <source>
        <dbReference type="ARBA" id="ARBA00023015"/>
    </source>
</evidence>
<dbReference type="InterPro" id="IPR000835">
    <property type="entry name" value="HTH_MarR-typ"/>
</dbReference>
<evidence type="ECO:0000259" key="4">
    <source>
        <dbReference type="PROSITE" id="PS50995"/>
    </source>
</evidence>
<dbReference type="RefSeq" id="WP_090551529.1">
    <property type="nucleotide sequence ID" value="NZ_FNFP01000001.1"/>
</dbReference>
<dbReference type="AlphaFoldDB" id="A0A1G8XUE6"/>
<keyword evidence="1" id="KW-0805">Transcription regulation</keyword>
<dbReference type="InterPro" id="IPR036390">
    <property type="entry name" value="WH_DNA-bd_sf"/>
</dbReference>
<dbReference type="PRINTS" id="PR00598">
    <property type="entry name" value="HTHMARR"/>
</dbReference>
<dbReference type="PANTHER" id="PTHR33164">
    <property type="entry name" value="TRANSCRIPTIONAL REGULATOR, MARR FAMILY"/>
    <property type="match status" value="1"/>
</dbReference>
<name>A0A1G8XUE6_9FIRM</name>
<dbReference type="PANTHER" id="PTHR33164:SF43">
    <property type="entry name" value="HTH-TYPE TRANSCRIPTIONAL REPRESSOR YETL"/>
    <property type="match status" value="1"/>
</dbReference>
<reference evidence="5 6" key="1">
    <citation type="submission" date="2016-10" db="EMBL/GenBank/DDBJ databases">
        <authorList>
            <person name="de Groot N.N."/>
        </authorList>
    </citation>
    <scope>NUCLEOTIDE SEQUENCE [LARGE SCALE GENOMIC DNA]</scope>
    <source>
        <strain evidence="5 6">DSM 18346</strain>
    </source>
</reference>
<evidence type="ECO:0000256" key="3">
    <source>
        <dbReference type="ARBA" id="ARBA00023163"/>
    </source>
</evidence>